<evidence type="ECO:0000256" key="1">
    <source>
        <dbReference type="SAM" id="Coils"/>
    </source>
</evidence>
<gene>
    <name evidence="3" type="ORF">GIL414_LOCUS59427</name>
    <name evidence="2" type="ORF">SMN809_LOCUS57784</name>
</gene>
<dbReference type="Proteomes" id="UP000676336">
    <property type="component" value="Unassembled WGS sequence"/>
</dbReference>
<protein>
    <recommendedName>
        <fullName evidence="5">Myosin heavy chain</fullName>
    </recommendedName>
</protein>
<dbReference type="SUPFAM" id="SSF58050">
    <property type="entry name" value="N-terminal coiled coil domain from apc"/>
    <property type="match status" value="1"/>
</dbReference>
<sequence>ELFQLKTQYEESHEQIEALRKENKNLAEEIKDLIDQLGEGGKSIHELDKARK</sequence>
<evidence type="ECO:0000313" key="3">
    <source>
        <dbReference type="EMBL" id="CAF5040905.1"/>
    </source>
</evidence>
<feature type="coiled-coil region" evidence="1">
    <location>
        <begin position="2"/>
        <end position="36"/>
    </location>
</feature>
<dbReference type="AlphaFoldDB" id="A0A8S3DM82"/>
<evidence type="ECO:0008006" key="5">
    <source>
        <dbReference type="Google" id="ProtNLM"/>
    </source>
</evidence>
<keyword evidence="1" id="KW-0175">Coiled coil</keyword>
<dbReference type="Proteomes" id="UP000681720">
    <property type="component" value="Unassembled WGS sequence"/>
</dbReference>
<dbReference type="EMBL" id="CAJOBI010213595">
    <property type="protein sequence ID" value="CAF5024158.1"/>
    <property type="molecule type" value="Genomic_DNA"/>
</dbReference>
<reference evidence="2" key="1">
    <citation type="submission" date="2021-02" db="EMBL/GenBank/DDBJ databases">
        <authorList>
            <person name="Nowell W R."/>
        </authorList>
    </citation>
    <scope>NUCLEOTIDE SEQUENCE</scope>
</reference>
<accession>A0A8S3DM82</accession>
<feature type="non-terminal residue" evidence="2">
    <location>
        <position position="52"/>
    </location>
</feature>
<dbReference type="EMBL" id="CAJOBJ010224633">
    <property type="protein sequence ID" value="CAF5040905.1"/>
    <property type="molecule type" value="Genomic_DNA"/>
</dbReference>
<comment type="caution">
    <text evidence="2">The sequence shown here is derived from an EMBL/GenBank/DDBJ whole genome shotgun (WGS) entry which is preliminary data.</text>
</comment>
<organism evidence="2 4">
    <name type="scientific">Rotaria magnacalcarata</name>
    <dbReference type="NCBI Taxonomy" id="392030"/>
    <lineage>
        <taxon>Eukaryota</taxon>
        <taxon>Metazoa</taxon>
        <taxon>Spiralia</taxon>
        <taxon>Gnathifera</taxon>
        <taxon>Rotifera</taxon>
        <taxon>Eurotatoria</taxon>
        <taxon>Bdelloidea</taxon>
        <taxon>Philodinida</taxon>
        <taxon>Philodinidae</taxon>
        <taxon>Rotaria</taxon>
    </lineage>
</organism>
<feature type="non-terminal residue" evidence="2">
    <location>
        <position position="1"/>
    </location>
</feature>
<dbReference type="InterPro" id="IPR036149">
    <property type="entry name" value="APC_N_sf"/>
</dbReference>
<proteinExistence type="predicted"/>
<evidence type="ECO:0000313" key="4">
    <source>
        <dbReference type="Proteomes" id="UP000676336"/>
    </source>
</evidence>
<name>A0A8S3DM82_9BILA</name>
<evidence type="ECO:0000313" key="2">
    <source>
        <dbReference type="EMBL" id="CAF5024158.1"/>
    </source>
</evidence>